<proteinExistence type="predicted"/>
<organism evidence="2 3">
    <name type="scientific">Gimesia algae</name>
    <dbReference type="NCBI Taxonomy" id="2527971"/>
    <lineage>
        <taxon>Bacteria</taxon>
        <taxon>Pseudomonadati</taxon>
        <taxon>Planctomycetota</taxon>
        <taxon>Planctomycetia</taxon>
        <taxon>Planctomycetales</taxon>
        <taxon>Planctomycetaceae</taxon>
        <taxon>Gimesia</taxon>
    </lineage>
</organism>
<dbReference type="Proteomes" id="UP000316855">
    <property type="component" value="Chromosome"/>
</dbReference>
<accession>A0A517VIG1</accession>
<evidence type="ECO:0000313" key="2">
    <source>
        <dbReference type="EMBL" id="QDT92767.1"/>
    </source>
</evidence>
<dbReference type="KEGG" id="gax:Pan161_44370"/>
<keyword evidence="1" id="KW-0472">Membrane</keyword>
<evidence type="ECO:0000313" key="3">
    <source>
        <dbReference type="Proteomes" id="UP000316855"/>
    </source>
</evidence>
<gene>
    <name evidence="2" type="ORF">Pan161_44370</name>
</gene>
<evidence type="ECO:0000256" key="1">
    <source>
        <dbReference type="SAM" id="Phobius"/>
    </source>
</evidence>
<name>A0A517VIG1_9PLAN</name>
<feature type="transmembrane region" description="Helical" evidence="1">
    <location>
        <begin position="72"/>
        <end position="91"/>
    </location>
</feature>
<dbReference type="OrthoDB" id="292190at2"/>
<reference evidence="2 3" key="1">
    <citation type="submission" date="2019-02" db="EMBL/GenBank/DDBJ databases">
        <title>Deep-cultivation of Planctomycetes and their phenomic and genomic characterization uncovers novel biology.</title>
        <authorList>
            <person name="Wiegand S."/>
            <person name="Jogler M."/>
            <person name="Boedeker C."/>
            <person name="Pinto D."/>
            <person name="Vollmers J."/>
            <person name="Rivas-Marin E."/>
            <person name="Kohn T."/>
            <person name="Peeters S.H."/>
            <person name="Heuer A."/>
            <person name="Rast P."/>
            <person name="Oberbeckmann S."/>
            <person name="Bunk B."/>
            <person name="Jeske O."/>
            <person name="Meyerdierks A."/>
            <person name="Storesund J.E."/>
            <person name="Kallscheuer N."/>
            <person name="Luecker S."/>
            <person name="Lage O.M."/>
            <person name="Pohl T."/>
            <person name="Merkel B.J."/>
            <person name="Hornburger P."/>
            <person name="Mueller R.-W."/>
            <person name="Bruemmer F."/>
            <person name="Labrenz M."/>
            <person name="Spormann A.M."/>
            <person name="Op den Camp H."/>
            <person name="Overmann J."/>
            <person name="Amann R."/>
            <person name="Jetten M.S.M."/>
            <person name="Mascher T."/>
            <person name="Medema M.H."/>
            <person name="Devos D.P."/>
            <person name="Kaster A.-K."/>
            <person name="Ovreas L."/>
            <person name="Rohde M."/>
            <person name="Galperin M.Y."/>
            <person name="Jogler C."/>
        </authorList>
    </citation>
    <scope>NUCLEOTIDE SEQUENCE [LARGE SCALE GENOMIC DNA]</scope>
    <source>
        <strain evidence="2 3">Pan161</strain>
    </source>
</reference>
<protein>
    <submittedName>
        <fullName evidence="2">Uncharacterized protein</fullName>
    </submittedName>
</protein>
<dbReference type="AlphaFoldDB" id="A0A517VIG1"/>
<dbReference type="EMBL" id="CP036343">
    <property type="protein sequence ID" value="QDT92767.1"/>
    <property type="molecule type" value="Genomic_DNA"/>
</dbReference>
<keyword evidence="1" id="KW-1133">Transmembrane helix</keyword>
<sequence>MVYIRVKEQDVNDDWESEYDTDYPDESDFDEETSTIVCPNCGADVYEEAPACPVCGEYIGVNTHPFSERPRWWVSLGILGVIATILVLIFLS</sequence>
<keyword evidence="3" id="KW-1185">Reference proteome</keyword>
<keyword evidence="1" id="KW-0812">Transmembrane</keyword>